<proteinExistence type="inferred from homology"/>
<keyword evidence="4 11" id="KW-0227">DNA damage</keyword>
<evidence type="ECO:0000256" key="3">
    <source>
        <dbReference type="ARBA" id="ARBA00022741"/>
    </source>
</evidence>
<dbReference type="GO" id="GO:0005737">
    <property type="term" value="C:cytoplasm"/>
    <property type="evidence" value="ECO:0007669"/>
    <property type="project" value="UniProtKB-SubCell"/>
</dbReference>
<gene>
    <name evidence="11" type="primary">uup</name>
    <name evidence="14" type="ORF">EDC29_103208</name>
</gene>
<dbReference type="GO" id="GO:0005524">
    <property type="term" value="F:ATP binding"/>
    <property type="evidence" value="ECO:0007669"/>
    <property type="project" value="UniProtKB-UniRule"/>
</dbReference>
<dbReference type="SMART" id="SM00382">
    <property type="entry name" value="AAA"/>
    <property type="match status" value="2"/>
</dbReference>
<dbReference type="HAMAP" id="MF_00848">
    <property type="entry name" value="Uup"/>
    <property type="match status" value="1"/>
</dbReference>
<keyword evidence="2 11" id="KW-0677">Repeat</keyword>
<evidence type="ECO:0000256" key="9">
    <source>
        <dbReference type="ARBA" id="ARBA00049360"/>
    </source>
</evidence>
<dbReference type="CDD" id="cd03221">
    <property type="entry name" value="ABCF_EF-3"/>
    <property type="match status" value="2"/>
</dbReference>
<evidence type="ECO:0000256" key="6">
    <source>
        <dbReference type="ARBA" id="ARBA00022840"/>
    </source>
</evidence>
<dbReference type="InterPro" id="IPR003593">
    <property type="entry name" value="AAA+_ATPase"/>
</dbReference>
<evidence type="ECO:0000256" key="11">
    <source>
        <dbReference type="HAMAP-Rule" id="MF_00848"/>
    </source>
</evidence>
<dbReference type="GO" id="GO:0043022">
    <property type="term" value="F:ribosome binding"/>
    <property type="evidence" value="ECO:0007669"/>
    <property type="project" value="UniProtKB-UniRule"/>
</dbReference>
<feature type="domain" description="ABC transporter" evidence="13">
    <location>
        <begin position="4"/>
        <end position="253"/>
    </location>
</feature>
<keyword evidence="3 11" id="KW-0547">Nucleotide-binding</keyword>
<reference evidence="14 15" key="1">
    <citation type="submission" date="2019-03" db="EMBL/GenBank/DDBJ databases">
        <title>Genomic Encyclopedia of Type Strains, Phase IV (KMG-IV): sequencing the most valuable type-strain genomes for metagenomic binning, comparative biology and taxonomic classification.</title>
        <authorList>
            <person name="Goeker M."/>
        </authorList>
    </citation>
    <scope>NUCLEOTIDE SEQUENCE [LARGE SCALE GENOMIC DNA]</scope>
    <source>
        <strain evidence="14 15">DSM 203</strain>
    </source>
</reference>
<dbReference type="PANTHER" id="PTHR42855">
    <property type="entry name" value="ABC TRANSPORTER ATP-BINDING SUBUNIT"/>
    <property type="match status" value="1"/>
</dbReference>
<feature type="binding site" evidence="11">
    <location>
        <begin position="352"/>
        <end position="359"/>
    </location>
    <ligand>
        <name>ATP</name>
        <dbReference type="ChEBI" id="CHEBI:30616"/>
        <label>2</label>
    </ligand>
</feature>
<evidence type="ECO:0000313" key="15">
    <source>
        <dbReference type="Proteomes" id="UP000295247"/>
    </source>
</evidence>
<protein>
    <recommendedName>
        <fullName evidence="11">ATP-binding protein Uup</fullName>
        <ecNumber evidence="11">3.6.1.-</ecNumber>
    </recommendedName>
</protein>
<feature type="coiled-coil region" evidence="11">
    <location>
        <begin position="598"/>
        <end position="632"/>
    </location>
</feature>
<evidence type="ECO:0000259" key="13">
    <source>
        <dbReference type="PROSITE" id="PS50893"/>
    </source>
</evidence>
<keyword evidence="8 11" id="KW-0234">DNA repair</keyword>
<dbReference type="Proteomes" id="UP000295247">
    <property type="component" value="Unassembled WGS sequence"/>
</dbReference>
<dbReference type="InterPro" id="IPR037118">
    <property type="entry name" value="Val-tRNA_synth_C_sf"/>
</dbReference>
<dbReference type="FunFam" id="3.40.50.300:FF:000011">
    <property type="entry name" value="Putative ABC transporter ATP-binding component"/>
    <property type="match status" value="1"/>
</dbReference>
<dbReference type="Pfam" id="PF00005">
    <property type="entry name" value="ABC_tran"/>
    <property type="match status" value="2"/>
</dbReference>
<feature type="compositionally biased region" description="Basic and acidic residues" evidence="12">
    <location>
        <begin position="531"/>
        <end position="546"/>
    </location>
</feature>
<organism evidence="14 15">
    <name type="scientific">Marichromatium gracile</name>
    <name type="common">Chromatium gracile</name>
    <dbReference type="NCBI Taxonomy" id="1048"/>
    <lineage>
        <taxon>Bacteria</taxon>
        <taxon>Pseudomonadati</taxon>
        <taxon>Pseudomonadota</taxon>
        <taxon>Gammaproteobacteria</taxon>
        <taxon>Chromatiales</taxon>
        <taxon>Chromatiaceae</taxon>
        <taxon>Marichromatium</taxon>
    </lineage>
</organism>
<dbReference type="PROSITE" id="PS00211">
    <property type="entry name" value="ABC_TRANSPORTER_1"/>
    <property type="match status" value="2"/>
</dbReference>
<evidence type="ECO:0000256" key="12">
    <source>
        <dbReference type="SAM" id="MobiDB-lite"/>
    </source>
</evidence>
<feature type="region of interest" description="Disordered" evidence="12">
    <location>
        <begin position="531"/>
        <end position="563"/>
    </location>
</feature>
<feature type="domain" description="ABC transporter" evidence="13">
    <location>
        <begin position="320"/>
        <end position="538"/>
    </location>
</feature>
<comment type="caution">
    <text evidence="14">The sequence shown here is derived from an EMBL/GenBank/DDBJ whole genome shotgun (WGS) entry which is preliminary data.</text>
</comment>
<dbReference type="GO" id="GO:0016887">
    <property type="term" value="F:ATP hydrolysis activity"/>
    <property type="evidence" value="ECO:0007669"/>
    <property type="project" value="UniProtKB-UniRule"/>
</dbReference>
<keyword evidence="7 11" id="KW-0238">DNA-binding</keyword>
<evidence type="ECO:0000256" key="5">
    <source>
        <dbReference type="ARBA" id="ARBA00022801"/>
    </source>
</evidence>
<dbReference type="Gene3D" id="1.10.287.380">
    <property type="entry name" value="Valyl-tRNA synthetase, C-terminal domain"/>
    <property type="match status" value="1"/>
</dbReference>
<keyword evidence="5 11" id="KW-0378">Hydrolase</keyword>
<dbReference type="InterPro" id="IPR043686">
    <property type="entry name" value="Uup"/>
</dbReference>
<comment type="similarity">
    <text evidence="10 11">Belongs to the ABC transporter superfamily. ABCF family. Uup subfamily.</text>
</comment>
<comment type="function">
    <text evidence="11">Probably plays a role in ribosome assembly or function. May be involved in resolution of branched DNA intermediates that result from template switching in postreplication gaps. Binds DNA and has ATPase activity.</text>
</comment>
<dbReference type="PROSITE" id="PS50893">
    <property type="entry name" value="ABC_TRANSPORTER_2"/>
    <property type="match status" value="2"/>
</dbReference>
<dbReference type="RefSeq" id="WP_132229069.1">
    <property type="nucleotide sequence ID" value="NZ_JAKEDQ010000004.1"/>
</dbReference>
<evidence type="ECO:0000313" key="14">
    <source>
        <dbReference type="EMBL" id="TCW37011.1"/>
    </source>
</evidence>
<dbReference type="SUPFAM" id="SSF52540">
    <property type="entry name" value="P-loop containing nucleoside triphosphate hydrolases"/>
    <property type="match status" value="2"/>
</dbReference>
<dbReference type="Pfam" id="PF16326">
    <property type="entry name" value="ABC_tran_CTD"/>
    <property type="match status" value="1"/>
</dbReference>
<dbReference type="EC" id="3.6.1.-" evidence="11"/>
<keyword evidence="1 11" id="KW-0963">Cytoplasm</keyword>
<comment type="catalytic activity">
    <reaction evidence="9 11">
        <text>ATP + H2O = ADP + phosphate + H(+)</text>
        <dbReference type="Rhea" id="RHEA:13065"/>
        <dbReference type="ChEBI" id="CHEBI:15377"/>
        <dbReference type="ChEBI" id="CHEBI:15378"/>
        <dbReference type="ChEBI" id="CHEBI:30616"/>
        <dbReference type="ChEBI" id="CHEBI:43474"/>
        <dbReference type="ChEBI" id="CHEBI:456216"/>
    </reaction>
</comment>
<accession>A0A4R4AD49</accession>
<comment type="subcellular location">
    <subcellularLocation>
        <location evidence="11">Cytoplasm</location>
    </subcellularLocation>
    <text evidence="11">Associates with ribosomes.</text>
</comment>
<name>A0A4R4AD49_MARGR</name>
<evidence type="ECO:0000256" key="10">
    <source>
        <dbReference type="ARBA" id="ARBA00061478"/>
    </source>
</evidence>
<dbReference type="GO" id="GO:0006281">
    <property type="term" value="P:DNA repair"/>
    <property type="evidence" value="ECO:0007669"/>
    <property type="project" value="UniProtKB-KW"/>
</dbReference>
<dbReference type="PANTHER" id="PTHR42855:SF1">
    <property type="entry name" value="ABC TRANSPORTER DOMAIN-CONTAINING PROTEIN"/>
    <property type="match status" value="1"/>
</dbReference>
<dbReference type="InterPro" id="IPR017871">
    <property type="entry name" value="ABC_transporter-like_CS"/>
</dbReference>
<keyword evidence="11" id="KW-0175">Coiled coil</keyword>
<evidence type="ECO:0000256" key="1">
    <source>
        <dbReference type="ARBA" id="ARBA00022490"/>
    </source>
</evidence>
<keyword evidence="6 11" id="KW-0067">ATP-binding</keyword>
<dbReference type="InterPro" id="IPR051309">
    <property type="entry name" value="ABCF_ATPase"/>
</dbReference>
<evidence type="ECO:0000256" key="7">
    <source>
        <dbReference type="ARBA" id="ARBA00023125"/>
    </source>
</evidence>
<dbReference type="EMBL" id="SMDC01000003">
    <property type="protein sequence ID" value="TCW37011.1"/>
    <property type="molecule type" value="Genomic_DNA"/>
</dbReference>
<evidence type="ECO:0000256" key="2">
    <source>
        <dbReference type="ARBA" id="ARBA00022737"/>
    </source>
</evidence>
<dbReference type="FunFam" id="3.40.50.300:FF:000309">
    <property type="entry name" value="ABC transporter ATP-binding protein"/>
    <property type="match status" value="1"/>
</dbReference>
<dbReference type="AlphaFoldDB" id="A0A4R4AD49"/>
<evidence type="ECO:0000256" key="8">
    <source>
        <dbReference type="ARBA" id="ARBA00023204"/>
    </source>
</evidence>
<feature type="binding site" evidence="11">
    <location>
        <begin position="36"/>
        <end position="43"/>
    </location>
    <ligand>
        <name>ATP</name>
        <dbReference type="ChEBI" id="CHEBI:30616"/>
        <label>1</label>
    </ligand>
</feature>
<dbReference type="InterPro" id="IPR003439">
    <property type="entry name" value="ABC_transporter-like_ATP-bd"/>
</dbReference>
<dbReference type="Gene3D" id="3.40.50.300">
    <property type="entry name" value="P-loop containing nucleotide triphosphate hydrolases"/>
    <property type="match status" value="2"/>
</dbReference>
<sequence>MSLLSLDDVSLSYGLPPLLDGVSFTIERGERVCLIGRNGAGKSTLMRIVAGEVQPDGGQRRVGQGMRIAKLDQELPVGHEASVFEVVAGGLGELGELVREYFTCSHALGADAGEDELARLARLQQRLDDEGGWEIEQRTERVISRLGLDPQGRFEALSGGQQRRVLLARALVTEPDLLLLDEPTNHLDIDSIDWLESFLVDFQGALLFITHDRRFLQRLATRILELDRGKLTDWPGDYDNYLRRREERLHAEAQAAAQFDRRLAEEERWIRQGIKARRTRNEGRVRALEAMREARRARREQQGQARIRVDAGERSGKLVVEAEGLTHTWGEKTVIRDFSTLILRGDKVGVIGPNGAGKSTLLKLLLGALEPQQGRVRLGTNLEVAYFDQLRAQLDPERSVQDNVAEGSDQIEVEGRSLHVLSYLKDFLFTPERARQPVKALSGGERNRLLLAKLFTRPANLLVLDEPTNDLDAETLELLDELLVNFQGTLLLVSHDRALLDNVVTSTLVFEGDGRIGEYVGGYTDWQRQQARREAEAAAAERERARPAKTAPAPRPKREGGKLGYKETRELAELPARIESLEQAQAELHARMADPAFYREAGEAVATTRAELEAVERELEQAFARWEALEARRG</sequence>
<dbReference type="InterPro" id="IPR027417">
    <property type="entry name" value="P-loop_NTPase"/>
</dbReference>
<dbReference type="InterPro" id="IPR032524">
    <property type="entry name" value="ABC_tran_C"/>
</dbReference>
<evidence type="ECO:0000256" key="4">
    <source>
        <dbReference type="ARBA" id="ARBA00022763"/>
    </source>
</evidence>
<dbReference type="InterPro" id="IPR032781">
    <property type="entry name" value="ABC_tran_Xtn"/>
</dbReference>
<dbReference type="GO" id="GO:0003677">
    <property type="term" value="F:DNA binding"/>
    <property type="evidence" value="ECO:0007669"/>
    <property type="project" value="UniProtKB-UniRule"/>
</dbReference>
<dbReference type="Pfam" id="PF12848">
    <property type="entry name" value="ABC_tran_Xtn"/>
    <property type="match status" value="1"/>
</dbReference>